<dbReference type="KEGG" id="ltr:EVS81_12010"/>
<name>A0A4P6KGJ6_9MICO</name>
<keyword evidence="3" id="KW-0547">Nucleotide-binding</keyword>
<comment type="similarity">
    <text evidence="1">Belongs to the ABC transporter superfamily.</text>
</comment>
<dbReference type="CDD" id="cd03224">
    <property type="entry name" value="ABC_TM1139_LivF_branched"/>
    <property type="match status" value="1"/>
</dbReference>
<dbReference type="EMBL" id="CP035806">
    <property type="protein sequence ID" value="QBE49472.1"/>
    <property type="molecule type" value="Genomic_DNA"/>
</dbReference>
<evidence type="ECO:0000256" key="1">
    <source>
        <dbReference type="ARBA" id="ARBA00005417"/>
    </source>
</evidence>
<dbReference type="InterPro" id="IPR003593">
    <property type="entry name" value="AAA+_ATPase"/>
</dbReference>
<sequence length="247" mass="26341">MSTLDVRDLFVRYGKSIVAVQGASIEVREGEIVSLLGQNGAGKSTILKTIAGIVAPLSGSIAYGDVDLTAKGASRISAGIAYVPEDRGVFASLSVGENLRLGAVSRRDRQEIDADVEAQLERFPILRKYWSRGASLLSGGEQQQLAIARALMIRPRLLLLDEPTLGLAPIIVDLIFDVVQQLNAEGVTVLLVEQNAVRSIAISDRSYVIQAPGRVLGSGDARQLAANDEVVEYLGFSPLGDATERGQ</sequence>
<dbReference type="InterPro" id="IPR052156">
    <property type="entry name" value="BCAA_Transport_ATP-bd_LivF"/>
</dbReference>
<evidence type="ECO:0000256" key="5">
    <source>
        <dbReference type="ARBA" id="ARBA00022970"/>
    </source>
</evidence>
<dbReference type="GO" id="GO:0015658">
    <property type="term" value="F:branched-chain amino acid transmembrane transporter activity"/>
    <property type="evidence" value="ECO:0007669"/>
    <property type="project" value="TreeGrafter"/>
</dbReference>
<dbReference type="SMART" id="SM00382">
    <property type="entry name" value="AAA"/>
    <property type="match status" value="1"/>
</dbReference>
<dbReference type="SUPFAM" id="SSF52540">
    <property type="entry name" value="P-loop containing nucleoside triphosphate hydrolases"/>
    <property type="match status" value="1"/>
</dbReference>
<dbReference type="InterPro" id="IPR003439">
    <property type="entry name" value="ABC_transporter-like_ATP-bd"/>
</dbReference>
<protein>
    <submittedName>
        <fullName evidence="7">ABC transporter ATP-binding protein</fullName>
    </submittedName>
</protein>
<keyword evidence="2" id="KW-0813">Transport</keyword>
<dbReference type="PANTHER" id="PTHR43820">
    <property type="entry name" value="HIGH-AFFINITY BRANCHED-CHAIN AMINO ACID TRANSPORT ATP-BINDING PROTEIN LIVF"/>
    <property type="match status" value="1"/>
</dbReference>
<dbReference type="Pfam" id="PF00005">
    <property type="entry name" value="ABC_tran"/>
    <property type="match status" value="1"/>
</dbReference>
<dbReference type="PANTHER" id="PTHR43820:SF4">
    <property type="entry name" value="HIGH-AFFINITY BRANCHED-CHAIN AMINO ACID TRANSPORT ATP-BINDING PROTEIN LIVF"/>
    <property type="match status" value="1"/>
</dbReference>
<dbReference type="PROSITE" id="PS50893">
    <property type="entry name" value="ABC_TRANSPORTER_2"/>
    <property type="match status" value="1"/>
</dbReference>
<keyword evidence="5" id="KW-0029">Amino-acid transport</keyword>
<dbReference type="InterPro" id="IPR027417">
    <property type="entry name" value="P-loop_NTPase"/>
</dbReference>
<evidence type="ECO:0000256" key="4">
    <source>
        <dbReference type="ARBA" id="ARBA00022840"/>
    </source>
</evidence>
<accession>A0A4P6KGJ6</accession>
<organism evidence="7 8">
    <name type="scientific">Leucobacter triazinivorans</name>
    <dbReference type="NCBI Taxonomy" id="1784719"/>
    <lineage>
        <taxon>Bacteria</taxon>
        <taxon>Bacillati</taxon>
        <taxon>Actinomycetota</taxon>
        <taxon>Actinomycetes</taxon>
        <taxon>Micrococcales</taxon>
        <taxon>Microbacteriaceae</taxon>
        <taxon>Leucobacter</taxon>
    </lineage>
</organism>
<dbReference type="GO" id="GO:0016887">
    <property type="term" value="F:ATP hydrolysis activity"/>
    <property type="evidence" value="ECO:0007669"/>
    <property type="project" value="InterPro"/>
</dbReference>
<evidence type="ECO:0000256" key="2">
    <source>
        <dbReference type="ARBA" id="ARBA00022448"/>
    </source>
</evidence>
<reference evidence="7 8" key="1">
    <citation type="submission" date="2019-02" db="EMBL/GenBank/DDBJ databases">
        <authorList>
            <person name="Sun L."/>
            <person name="Pan D."/>
            <person name="Wu X."/>
        </authorList>
    </citation>
    <scope>NUCLEOTIDE SEQUENCE [LARGE SCALE GENOMIC DNA]</scope>
    <source>
        <strain evidence="7 8">JW-1</strain>
    </source>
</reference>
<evidence type="ECO:0000313" key="8">
    <source>
        <dbReference type="Proteomes" id="UP000289260"/>
    </source>
</evidence>
<dbReference type="RefSeq" id="WP_130110599.1">
    <property type="nucleotide sequence ID" value="NZ_CP035806.1"/>
</dbReference>
<evidence type="ECO:0000256" key="3">
    <source>
        <dbReference type="ARBA" id="ARBA00022741"/>
    </source>
</evidence>
<keyword evidence="4 7" id="KW-0067">ATP-binding</keyword>
<proteinExistence type="inferred from homology"/>
<dbReference type="Proteomes" id="UP000289260">
    <property type="component" value="Chromosome"/>
</dbReference>
<feature type="domain" description="ABC transporter" evidence="6">
    <location>
        <begin position="4"/>
        <end position="237"/>
    </location>
</feature>
<dbReference type="GO" id="GO:0015807">
    <property type="term" value="P:L-amino acid transport"/>
    <property type="evidence" value="ECO:0007669"/>
    <property type="project" value="TreeGrafter"/>
</dbReference>
<evidence type="ECO:0000259" key="6">
    <source>
        <dbReference type="PROSITE" id="PS50893"/>
    </source>
</evidence>
<dbReference type="GO" id="GO:0005524">
    <property type="term" value="F:ATP binding"/>
    <property type="evidence" value="ECO:0007669"/>
    <property type="project" value="UniProtKB-KW"/>
</dbReference>
<dbReference type="Gene3D" id="3.40.50.300">
    <property type="entry name" value="P-loop containing nucleotide triphosphate hydrolases"/>
    <property type="match status" value="1"/>
</dbReference>
<gene>
    <name evidence="7" type="ORF">EVS81_12010</name>
</gene>
<dbReference type="AlphaFoldDB" id="A0A4P6KGJ6"/>
<keyword evidence="8" id="KW-1185">Reference proteome</keyword>
<evidence type="ECO:0000313" key="7">
    <source>
        <dbReference type="EMBL" id="QBE49472.1"/>
    </source>
</evidence>
<dbReference type="OrthoDB" id="9776369at2"/>